<evidence type="ECO:0000256" key="8">
    <source>
        <dbReference type="SAM" id="Phobius"/>
    </source>
</evidence>
<evidence type="ECO:0000256" key="2">
    <source>
        <dbReference type="ARBA" id="ARBA00007776"/>
    </source>
</evidence>
<evidence type="ECO:0000313" key="10">
    <source>
        <dbReference type="Proteomes" id="UP000031258"/>
    </source>
</evidence>
<accession>A0A0C1QJG2</accession>
<dbReference type="AlphaFoldDB" id="A0A0C1QJG2"/>
<dbReference type="RefSeq" id="WP_039458949.1">
    <property type="nucleotide sequence ID" value="NZ_JSWE01000206.1"/>
</dbReference>
<gene>
    <name evidence="9" type="ORF">NF27_IN00690</name>
</gene>
<evidence type="ECO:0000313" key="9">
    <source>
        <dbReference type="EMBL" id="KIE04328.1"/>
    </source>
</evidence>
<evidence type="ECO:0000256" key="3">
    <source>
        <dbReference type="ARBA" id="ARBA00022475"/>
    </source>
</evidence>
<sequence length="165" mass="19432">MISHLLKKIFIYFLIMLVVVLNHIPMHYTLDILYPNLLFLIVFFFELSEGEKLSKIFLIFCGLLNDYLESSLIGLTSLQLIILSFLMSKNMKALEEQKFGITWAAFTVLIFIVYALKIIILSIFYKTSLFSVRLLLELCLTITFYPPAHFALTKMFYFRRKYNAR</sequence>
<evidence type="ECO:0000256" key="1">
    <source>
        <dbReference type="ARBA" id="ARBA00004651"/>
    </source>
</evidence>
<feature type="transmembrane region" description="Helical" evidence="8">
    <location>
        <begin position="6"/>
        <end position="24"/>
    </location>
</feature>
<name>A0A0C1QJG2_9RICK</name>
<dbReference type="EMBL" id="JSWE01000206">
    <property type="protein sequence ID" value="KIE04328.1"/>
    <property type="molecule type" value="Genomic_DNA"/>
</dbReference>
<evidence type="ECO:0000256" key="6">
    <source>
        <dbReference type="ARBA" id="ARBA00022989"/>
    </source>
</evidence>
<feature type="transmembrane region" description="Helical" evidence="8">
    <location>
        <begin position="99"/>
        <end position="124"/>
    </location>
</feature>
<comment type="caution">
    <text evidence="9">The sequence shown here is derived from an EMBL/GenBank/DDBJ whole genome shotgun (WGS) entry which is preliminary data.</text>
</comment>
<keyword evidence="6 8" id="KW-1133">Transmembrane helix</keyword>
<feature type="transmembrane region" description="Helical" evidence="8">
    <location>
        <begin position="67"/>
        <end position="87"/>
    </location>
</feature>
<evidence type="ECO:0000256" key="4">
    <source>
        <dbReference type="ARBA" id="ARBA00022692"/>
    </source>
</evidence>
<dbReference type="GO" id="GO:0005886">
    <property type="term" value="C:plasma membrane"/>
    <property type="evidence" value="ECO:0007669"/>
    <property type="project" value="UniProtKB-SubCell"/>
</dbReference>
<dbReference type="STRING" id="86105.NF27_IN00690"/>
<dbReference type="GO" id="GO:0008360">
    <property type="term" value="P:regulation of cell shape"/>
    <property type="evidence" value="ECO:0007669"/>
    <property type="project" value="UniProtKB-KW"/>
</dbReference>
<reference evidence="9 10" key="1">
    <citation type="submission" date="2014-11" db="EMBL/GenBank/DDBJ databases">
        <title>A Rickettsiales Symbiont of Amoebae With Ancient Features.</title>
        <authorList>
            <person name="Schulz F."/>
            <person name="Martijn J."/>
            <person name="Wascher F."/>
            <person name="Kostanjsek R."/>
            <person name="Ettema T.J."/>
            <person name="Horn M."/>
        </authorList>
    </citation>
    <scope>NUCLEOTIDE SEQUENCE [LARGE SCALE GENOMIC DNA]</scope>
    <source>
        <strain evidence="9 10">UWC36</strain>
    </source>
</reference>
<feature type="transmembrane region" description="Helical" evidence="8">
    <location>
        <begin position="130"/>
        <end position="152"/>
    </location>
</feature>
<dbReference type="InterPro" id="IPR007227">
    <property type="entry name" value="Cell_shape_determining_MreD"/>
</dbReference>
<comment type="subcellular location">
    <subcellularLocation>
        <location evidence="1">Cell membrane</location>
        <topology evidence="1">Multi-pass membrane protein</topology>
    </subcellularLocation>
</comment>
<evidence type="ECO:0000256" key="7">
    <source>
        <dbReference type="ARBA" id="ARBA00023136"/>
    </source>
</evidence>
<protein>
    <submittedName>
        <fullName evidence="9">Uncharacterized protein</fullName>
    </submittedName>
</protein>
<dbReference type="NCBIfam" id="TIGR03426">
    <property type="entry name" value="shape_MreD"/>
    <property type="match status" value="1"/>
</dbReference>
<comment type="similarity">
    <text evidence="2">Belongs to the MreD family.</text>
</comment>
<keyword evidence="4 8" id="KW-0812">Transmembrane</keyword>
<evidence type="ECO:0000256" key="5">
    <source>
        <dbReference type="ARBA" id="ARBA00022960"/>
    </source>
</evidence>
<keyword evidence="7 8" id="KW-0472">Membrane</keyword>
<keyword evidence="3" id="KW-1003">Cell membrane</keyword>
<dbReference type="Proteomes" id="UP000031258">
    <property type="component" value="Unassembled WGS sequence"/>
</dbReference>
<keyword evidence="10" id="KW-1185">Reference proteome</keyword>
<organism evidence="9 10">
    <name type="scientific">Candidatus Jidaibacter acanthamoebae</name>
    <dbReference type="NCBI Taxonomy" id="86105"/>
    <lineage>
        <taxon>Bacteria</taxon>
        <taxon>Pseudomonadati</taxon>
        <taxon>Pseudomonadota</taxon>
        <taxon>Alphaproteobacteria</taxon>
        <taxon>Rickettsiales</taxon>
        <taxon>Candidatus Midichloriaceae</taxon>
        <taxon>Candidatus Jidaibacter</taxon>
    </lineage>
</organism>
<dbReference type="Pfam" id="PF04093">
    <property type="entry name" value="MreD"/>
    <property type="match status" value="1"/>
</dbReference>
<keyword evidence="5" id="KW-0133">Cell shape</keyword>
<proteinExistence type="inferred from homology"/>